<evidence type="ECO:0000313" key="1">
    <source>
        <dbReference type="EMBL" id="GAD32082.1"/>
    </source>
</evidence>
<evidence type="ECO:0000313" key="2">
    <source>
        <dbReference type="Proteomes" id="UP000030675"/>
    </source>
</evidence>
<name>V5H4Y6_PHOLE</name>
<dbReference type="Proteomes" id="UP000030675">
    <property type="component" value="Unassembled WGS sequence"/>
</dbReference>
<gene>
    <name evidence="1" type="ORF">PLEI_3750</name>
</gene>
<keyword evidence="1" id="KW-0472">Membrane</keyword>
<proteinExistence type="predicted"/>
<protein>
    <submittedName>
        <fullName evidence="1">Putative proline rich transmembrane protein</fullName>
    </submittedName>
</protein>
<dbReference type="AlphaFoldDB" id="V5H4Y6"/>
<dbReference type="Pfam" id="PF03891">
    <property type="entry name" value="DUF333"/>
    <property type="match status" value="1"/>
</dbReference>
<dbReference type="HOGENOM" id="CLU_3274246_0_0_6"/>
<dbReference type="EMBL" id="DF196821">
    <property type="protein sequence ID" value="GAD32082.1"/>
    <property type="molecule type" value="Genomic_DNA"/>
</dbReference>
<sequence length="41" mass="4323">MDGSETGLCRFHDGSQCDAWAFKRGTCKAGADAPIVYGATQ</sequence>
<accession>V5H4Y6</accession>
<dbReference type="InterPro" id="IPR005590">
    <property type="entry name" value="DUF333"/>
</dbReference>
<reference evidence="2" key="1">
    <citation type="submission" date="2012-12" db="EMBL/GenBank/DDBJ databases">
        <title>Genome Sequence of Photobacterium leiognathi lrivu.4.1.</title>
        <authorList>
            <person name="Urbanczyk H."/>
            <person name="Ogura Y."/>
            <person name="Hayashi T."/>
            <person name="Dunlap P.V."/>
        </authorList>
    </citation>
    <scope>NUCLEOTIDE SEQUENCE [LARGE SCALE GENOMIC DNA]</scope>
    <source>
        <strain evidence="2">lrivu.4.1</strain>
    </source>
</reference>
<keyword evidence="1" id="KW-0812">Transmembrane</keyword>
<organism evidence="1 2">
    <name type="scientific">Photobacterium leiognathi lrivu.4.1</name>
    <dbReference type="NCBI Taxonomy" id="1248232"/>
    <lineage>
        <taxon>Bacteria</taxon>
        <taxon>Pseudomonadati</taxon>
        <taxon>Pseudomonadota</taxon>
        <taxon>Gammaproteobacteria</taxon>
        <taxon>Vibrionales</taxon>
        <taxon>Vibrionaceae</taxon>
        <taxon>Photobacterium</taxon>
    </lineage>
</organism>
<dbReference type="eggNOG" id="COG3042">
    <property type="taxonomic scope" value="Bacteria"/>
</dbReference>